<dbReference type="Proteomes" id="UP000663874">
    <property type="component" value="Unassembled WGS sequence"/>
</dbReference>
<comment type="similarity">
    <text evidence="2">Belongs to the PC-esterase family. CASD1 subfamily.</text>
</comment>
<evidence type="ECO:0000256" key="2">
    <source>
        <dbReference type="ARBA" id="ARBA00010666"/>
    </source>
</evidence>
<dbReference type="GO" id="GO:0005794">
    <property type="term" value="C:Golgi apparatus"/>
    <property type="evidence" value="ECO:0007669"/>
    <property type="project" value="UniProtKB-ARBA"/>
</dbReference>
<comment type="subcellular location">
    <subcellularLocation>
        <location evidence="1">Membrane</location>
        <topology evidence="1">Multi-pass membrane protein</topology>
    </subcellularLocation>
</comment>
<feature type="domain" description="Cas1p 10 TM acyl transferase" evidence="10">
    <location>
        <begin position="70"/>
        <end position="157"/>
    </location>
</feature>
<reference evidence="11" key="1">
    <citation type="submission" date="2021-02" db="EMBL/GenBank/DDBJ databases">
        <authorList>
            <person name="Nowell W R."/>
        </authorList>
    </citation>
    <scope>NUCLEOTIDE SEQUENCE</scope>
</reference>
<proteinExistence type="inferred from homology"/>
<evidence type="ECO:0000313" key="11">
    <source>
        <dbReference type="EMBL" id="CAF4282560.1"/>
    </source>
</evidence>
<dbReference type="InterPro" id="IPR012419">
    <property type="entry name" value="Cas1_AcylTrans_dom"/>
</dbReference>
<feature type="transmembrane region" description="Helical" evidence="9">
    <location>
        <begin position="245"/>
        <end position="267"/>
    </location>
</feature>
<evidence type="ECO:0000256" key="5">
    <source>
        <dbReference type="ARBA" id="ARBA00022989"/>
    </source>
</evidence>
<dbReference type="GO" id="GO:0016740">
    <property type="term" value="F:transferase activity"/>
    <property type="evidence" value="ECO:0007669"/>
    <property type="project" value="UniProtKB-KW"/>
</dbReference>
<feature type="non-terminal residue" evidence="11">
    <location>
        <position position="273"/>
    </location>
</feature>
<gene>
    <name evidence="11" type="ORF">FNK824_LOCUS39952</name>
</gene>
<organism evidence="11 12">
    <name type="scientific">Rotaria sordida</name>
    <dbReference type="NCBI Taxonomy" id="392033"/>
    <lineage>
        <taxon>Eukaryota</taxon>
        <taxon>Metazoa</taxon>
        <taxon>Spiralia</taxon>
        <taxon>Gnathifera</taxon>
        <taxon>Rotifera</taxon>
        <taxon>Eurotatoria</taxon>
        <taxon>Bdelloidea</taxon>
        <taxon>Philodinida</taxon>
        <taxon>Philodinidae</taxon>
        <taxon>Rotaria</taxon>
    </lineage>
</organism>
<keyword evidence="4 9" id="KW-0812">Transmembrane</keyword>
<evidence type="ECO:0000259" key="10">
    <source>
        <dbReference type="Pfam" id="PF07779"/>
    </source>
</evidence>
<feature type="region of interest" description="Disordered" evidence="8">
    <location>
        <begin position="154"/>
        <end position="215"/>
    </location>
</feature>
<dbReference type="GO" id="GO:0016020">
    <property type="term" value="C:membrane"/>
    <property type="evidence" value="ECO:0007669"/>
    <property type="project" value="UniProtKB-SubCell"/>
</dbReference>
<sequence length="273" mass="31407">YPRNCNSNTISNQNHLLSSSSLSSSLSRYRFLIPKFLRNLCKKSREHLLPPLLLTKSIATQSSLSNGSNNNNSSYPSRFYKKQNSLLHFPLTEPIILRTSVKYAFILLYFYLADRTDFLMKENSHFSRIAFFLPLTYIGILGIFFHDKYFNKTTSNRSSPNQTPITTSPNSNTNSMFSSQHNNDYEQIPSHSDSNDENNTITTNGNNNNNNNNSFLNKEQINEMRGWMMVILLAYQMTDASGKSLVLAMCIQLLISAFLFLSAYSHFHYYWTC</sequence>
<evidence type="ECO:0000256" key="8">
    <source>
        <dbReference type="SAM" id="MobiDB-lite"/>
    </source>
</evidence>
<feature type="domain" description="Cas1p 10 TM acyl transferase" evidence="10">
    <location>
        <begin position="207"/>
        <end position="272"/>
    </location>
</feature>
<evidence type="ECO:0000256" key="1">
    <source>
        <dbReference type="ARBA" id="ARBA00004141"/>
    </source>
</evidence>
<comment type="caution">
    <text evidence="11">The sequence shown here is derived from an EMBL/GenBank/DDBJ whole genome shotgun (WGS) entry which is preliminary data.</text>
</comment>
<feature type="compositionally biased region" description="Low complexity" evidence="8">
    <location>
        <begin position="158"/>
        <end position="179"/>
    </location>
</feature>
<name>A0A820GT90_9BILA</name>
<evidence type="ECO:0000256" key="4">
    <source>
        <dbReference type="ARBA" id="ARBA00022692"/>
    </source>
</evidence>
<keyword evidence="5 9" id="KW-1133">Transmembrane helix</keyword>
<protein>
    <recommendedName>
        <fullName evidence="10">Cas1p 10 TM acyl transferase domain-containing protein</fullName>
    </recommendedName>
</protein>
<dbReference type="EMBL" id="CAJOBE010028737">
    <property type="protein sequence ID" value="CAF4282560.1"/>
    <property type="molecule type" value="Genomic_DNA"/>
</dbReference>
<dbReference type="Pfam" id="PF07779">
    <property type="entry name" value="Cas1_AcylT"/>
    <property type="match status" value="2"/>
</dbReference>
<feature type="transmembrane region" description="Helical" evidence="9">
    <location>
        <begin position="95"/>
        <end position="113"/>
    </location>
</feature>
<dbReference type="AlphaFoldDB" id="A0A820GT90"/>
<keyword evidence="6 9" id="KW-0472">Membrane</keyword>
<dbReference type="PANTHER" id="PTHR13533">
    <property type="entry name" value="N-ACETYLNEURAMINATE 9-O-ACETYLTRANSFERASE"/>
    <property type="match status" value="1"/>
</dbReference>
<feature type="non-terminal residue" evidence="11">
    <location>
        <position position="1"/>
    </location>
</feature>
<dbReference type="PANTHER" id="PTHR13533:SF1">
    <property type="entry name" value="N-ACETYLNEURAMINATE 9-O-ACETYLTRANSFERASE"/>
    <property type="match status" value="1"/>
</dbReference>
<dbReference type="GO" id="GO:0005975">
    <property type="term" value="P:carbohydrate metabolic process"/>
    <property type="evidence" value="ECO:0007669"/>
    <property type="project" value="UniProtKB-ARBA"/>
</dbReference>
<evidence type="ECO:0000313" key="12">
    <source>
        <dbReference type="Proteomes" id="UP000663874"/>
    </source>
</evidence>
<keyword evidence="7" id="KW-0325">Glycoprotein</keyword>
<evidence type="ECO:0000256" key="9">
    <source>
        <dbReference type="SAM" id="Phobius"/>
    </source>
</evidence>
<feature type="compositionally biased region" description="Low complexity" evidence="8">
    <location>
        <begin position="198"/>
        <end position="213"/>
    </location>
</feature>
<keyword evidence="3" id="KW-0808">Transferase</keyword>
<feature type="transmembrane region" description="Helical" evidence="9">
    <location>
        <begin position="125"/>
        <end position="145"/>
    </location>
</feature>
<evidence type="ECO:0000256" key="7">
    <source>
        <dbReference type="ARBA" id="ARBA00023180"/>
    </source>
</evidence>
<evidence type="ECO:0000256" key="6">
    <source>
        <dbReference type="ARBA" id="ARBA00023136"/>
    </source>
</evidence>
<accession>A0A820GT90</accession>
<evidence type="ECO:0000256" key="3">
    <source>
        <dbReference type="ARBA" id="ARBA00022679"/>
    </source>
</evidence>